<dbReference type="InterPro" id="IPR018114">
    <property type="entry name" value="TRYPSIN_HIS"/>
</dbReference>
<dbReference type="InterPro" id="IPR009003">
    <property type="entry name" value="Peptidase_S1_PA"/>
</dbReference>
<reference evidence="10 11" key="1">
    <citation type="submission" date="2016-06" db="EMBL/GenBank/DDBJ databases">
        <authorList>
            <person name="Kjaerup R.B."/>
            <person name="Dalgaard T.S."/>
            <person name="Juul-Madsen H.R."/>
        </authorList>
    </citation>
    <scope>NUCLEOTIDE SEQUENCE [LARGE SCALE GENOMIC DNA]</scope>
    <source>
        <strain evidence="10 11">DSM 45577</strain>
    </source>
</reference>
<feature type="domain" description="Peptidase S1" evidence="9">
    <location>
        <begin position="159"/>
        <end position="276"/>
    </location>
</feature>
<name>A0A1C6UNX4_9ACTN</name>
<proteinExistence type="inferred from homology"/>
<evidence type="ECO:0000256" key="3">
    <source>
        <dbReference type="ARBA" id="ARBA00022801"/>
    </source>
</evidence>
<dbReference type="Gene3D" id="2.40.10.10">
    <property type="entry name" value="Trypsin-like serine proteases"/>
    <property type="match status" value="2"/>
</dbReference>
<feature type="active site" description="Charge relay system" evidence="6">
    <location>
        <position position="159"/>
    </location>
</feature>
<dbReference type="GO" id="GO:0004252">
    <property type="term" value="F:serine-type endopeptidase activity"/>
    <property type="evidence" value="ECO:0007669"/>
    <property type="project" value="InterPro"/>
</dbReference>
<dbReference type="PIRSF" id="PIRSF001134">
    <property type="entry name" value="Streptogrisin"/>
    <property type="match status" value="1"/>
</dbReference>
<dbReference type="STRING" id="683228.GA0070617_3010"/>
<keyword evidence="4" id="KW-0720">Serine protease</keyword>
<feature type="disulfide bond" evidence="7">
    <location>
        <begin position="233"/>
        <end position="262"/>
    </location>
</feature>
<evidence type="ECO:0000256" key="7">
    <source>
        <dbReference type="PIRSR" id="PIRSR001134-2"/>
    </source>
</evidence>
<dbReference type="CDD" id="cd21112">
    <property type="entry name" value="alphaLP-like"/>
    <property type="match status" value="1"/>
</dbReference>
<organism evidence="10 11">
    <name type="scientific">Micromonospora yangpuensis</name>
    <dbReference type="NCBI Taxonomy" id="683228"/>
    <lineage>
        <taxon>Bacteria</taxon>
        <taxon>Bacillati</taxon>
        <taxon>Actinomycetota</taxon>
        <taxon>Actinomycetes</taxon>
        <taxon>Micromonosporales</taxon>
        <taxon>Micromonosporaceae</taxon>
        <taxon>Micromonospora</taxon>
    </lineage>
</organism>
<dbReference type="GO" id="GO:0006508">
    <property type="term" value="P:proteolysis"/>
    <property type="evidence" value="ECO:0007669"/>
    <property type="project" value="UniProtKB-KW"/>
</dbReference>
<dbReference type="InterPro" id="IPR001316">
    <property type="entry name" value="Pept_S1A_streptogrisin"/>
</dbReference>
<keyword evidence="3" id="KW-0378">Hydrolase</keyword>
<evidence type="ECO:0000256" key="8">
    <source>
        <dbReference type="SAM" id="SignalP"/>
    </source>
</evidence>
<evidence type="ECO:0000256" key="6">
    <source>
        <dbReference type="PIRSR" id="PIRSR001134-1"/>
    </source>
</evidence>
<dbReference type="PROSITE" id="PS00134">
    <property type="entry name" value="TRYPSIN_HIS"/>
    <property type="match status" value="1"/>
</dbReference>
<dbReference type="InterPro" id="IPR033116">
    <property type="entry name" value="TRYPSIN_SER"/>
</dbReference>
<protein>
    <submittedName>
        <fullName evidence="10">Trypsin</fullName>
    </submittedName>
</protein>
<feature type="chain" id="PRO_5008748002" evidence="8">
    <location>
        <begin position="27"/>
        <end position="285"/>
    </location>
</feature>
<keyword evidence="5 7" id="KW-1015">Disulfide bond</keyword>
<gene>
    <name evidence="10" type="ORF">GA0070617_3010</name>
</gene>
<evidence type="ECO:0000256" key="1">
    <source>
        <dbReference type="ARBA" id="ARBA00007664"/>
    </source>
</evidence>
<feature type="disulfide bond" evidence="7">
    <location>
        <begin position="197"/>
        <end position="207"/>
    </location>
</feature>
<feature type="disulfide bond" evidence="7">
    <location>
        <begin position="110"/>
        <end position="130"/>
    </location>
</feature>
<dbReference type="InterPro" id="IPR043504">
    <property type="entry name" value="Peptidase_S1_PA_chymotrypsin"/>
</dbReference>
<dbReference type="AlphaFoldDB" id="A0A1C6UNX4"/>
<evidence type="ECO:0000256" key="5">
    <source>
        <dbReference type="ARBA" id="ARBA00023157"/>
    </source>
</evidence>
<evidence type="ECO:0000313" key="11">
    <source>
        <dbReference type="Proteomes" id="UP000198937"/>
    </source>
</evidence>
<dbReference type="RefSeq" id="WP_091446436.1">
    <property type="nucleotide sequence ID" value="NZ_BMMJ01000005.1"/>
</dbReference>
<dbReference type="InterPro" id="IPR001254">
    <property type="entry name" value="Trypsin_dom"/>
</dbReference>
<feature type="signal peptide" evidence="8">
    <location>
        <begin position="1"/>
        <end position="26"/>
    </location>
</feature>
<evidence type="ECO:0000256" key="2">
    <source>
        <dbReference type="ARBA" id="ARBA00022670"/>
    </source>
</evidence>
<feature type="active site" description="Charge relay system" evidence="6">
    <location>
        <position position="239"/>
    </location>
</feature>
<dbReference type="PRINTS" id="PR00861">
    <property type="entry name" value="ALYTICPTASE"/>
</dbReference>
<sequence>MRRTPIGTLVTAVLLLLVPAGAPARAASPPDPATVSAALAGVRTAGTTWGLDPATGRVTLGVDDTVGAADLAVLRATAERAGALLRREPGRLRPLIAAGQAIHGSGGARCSLGLNARRGTTWYAVTAGHCTATATTWYADSARTSPLGPRVATSFPGDDYGLIQHTGGLPHPGAIHTYPGQLPVAGTGTALVGQAVCRSGATTGVRCGTVTALNQTVNYAQGSVSGLIRTNICAESGDSGGPLYVAATGVVLGILSGGSGNCTSGGSTYYQPINEILAAYGLTVR</sequence>
<keyword evidence="8" id="KW-0732">Signal</keyword>
<keyword evidence="2" id="KW-0645">Protease</keyword>
<dbReference type="EMBL" id="FMIA01000002">
    <property type="protein sequence ID" value="SCL55623.1"/>
    <property type="molecule type" value="Genomic_DNA"/>
</dbReference>
<dbReference type="OrthoDB" id="8781117at2"/>
<evidence type="ECO:0000313" key="10">
    <source>
        <dbReference type="EMBL" id="SCL55623.1"/>
    </source>
</evidence>
<comment type="similarity">
    <text evidence="1">Belongs to the peptidase S1 family.</text>
</comment>
<dbReference type="PROSITE" id="PS00135">
    <property type="entry name" value="TRYPSIN_SER"/>
    <property type="match status" value="1"/>
</dbReference>
<evidence type="ECO:0000259" key="9">
    <source>
        <dbReference type="Pfam" id="PF00089"/>
    </source>
</evidence>
<dbReference type="Pfam" id="PF00089">
    <property type="entry name" value="Trypsin"/>
    <property type="match status" value="1"/>
</dbReference>
<accession>A0A1C6UNX4</accession>
<keyword evidence="11" id="KW-1185">Reference proteome</keyword>
<dbReference type="Proteomes" id="UP000198937">
    <property type="component" value="Unassembled WGS sequence"/>
</dbReference>
<evidence type="ECO:0000256" key="4">
    <source>
        <dbReference type="ARBA" id="ARBA00022825"/>
    </source>
</evidence>
<feature type="active site" description="Charge relay system" evidence="6">
    <location>
        <position position="129"/>
    </location>
</feature>
<dbReference type="SUPFAM" id="SSF50494">
    <property type="entry name" value="Trypsin-like serine proteases"/>
    <property type="match status" value="1"/>
</dbReference>